<reference evidence="2" key="1">
    <citation type="journal article" date="2017" name="Nat. Microbiol.">
        <title>Global analysis of biosynthetic gene clusters reveals vast potential of secondary metabolite production in Penicillium species.</title>
        <authorList>
            <person name="Nielsen J.C."/>
            <person name="Grijseels S."/>
            <person name="Prigent S."/>
            <person name="Ji B."/>
            <person name="Dainat J."/>
            <person name="Nielsen K.F."/>
            <person name="Frisvad J.C."/>
            <person name="Workman M."/>
            <person name="Nielsen J."/>
        </authorList>
    </citation>
    <scope>NUCLEOTIDE SEQUENCE [LARGE SCALE GENOMIC DNA]</scope>
    <source>
        <strain evidence="2">IBT 13039</strain>
    </source>
</reference>
<dbReference type="AlphaFoldDB" id="A0A1V6ZAD6"/>
<dbReference type="Proteomes" id="UP000191691">
    <property type="component" value="Unassembled WGS sequence"/>
</dbReference>
<accession>A0A1V6ZAD6</accession>
<keyword evidence="2" id="KW-1185">Reference proteome</keyword>
<proteinExistence type="predicted"/>
<evidence type="ECO:0000313" key="2">
    <source>
        <dbReference type="Proteomes" id="UP000191691"/>
    </source>
</evidence>
<dbReference type="EMBL" id="MOOB01000001">
    <property type="protein sequence ID" value="OQE96669.1"/>
    <property type="molecule type" value="Genomic_DNA"/>
</dbReference>
<organism evidence="1 2">
    <name type="scientific">Penicillium nalgiovense</name>
    <dbReference type="NCBI Taxonomy" id="60175"/>
    <lineage>
        <taxon>Eukaryota</taxon>
        <taxon>Fungi</taxon>
        <taxon>Dikarya</taxon>
        <taxon>Ascomycota</taxon>
        <taxon>Pezizomycotina</taxon>
        <taxon>Eurotiomycetes</taxon>
        <taxon>Eurotiomycetidae</taxon>
        <taxon>Eurotiales</taxon>
        <taxon>Aspergillaceae</taxon>
        <taxon>Penicillium</taxon>
    </lineage>
</organism>
<gene>
    <name evidence="1" type="ORF">PENNAL_c0001G07072</name>
</gene>
<comment type="caution">
    <text evidence="1">The sequence shown here is derived from an EMBL/GenBank/DDBJ whole genome shotgun (WGS) entry which is preliminary data.</text>
</comment>
<evidence type="ECO:0000313" key="1">
    <source>
        <dbReference type="EMBL" id="OQE96669.1"/>
    </source>
</evidence>
<protein>
    <submittedName>
        <fullName evidence="1">Uncharacterized protein</fullName>
    </submittedName>
</protein>
<sequence length="106" mass="12069">MGDVSNGLPCALRKGVPSSFEEIGVLGDSKRLCHRVWEDLLPHSKECHLILVEIYQHLRATEEHYKGHEERIGASSTYTDLHICEFLFGYLEQSMCDFIQFNALSA</sequence>
<name>A0A1V6ZAD6_PENNA</name>